<comment type="caution">
    <text evidence="2">The sequence shown here is derived from an EMBL/GenBank/DDBJ whole genome shotgun (WGS) entry which is preliminary data.</text>
</comment>
<accession>A0A9P5HKH0</accession>
<evidence type="ECO:0000256" key="1">
    <source>
        <dbReference type="SAM" id="SignalP"/>
    </source>
</evidence>
<feature type="chain" id="PRO_5040122387" description="Cell wall protein PhiA" evidence="1">
    <location>
        <begin position="20"/>
        <end position="186"/>
    </location>
</feature>
<organism evidence="2 3">
    <name type="scientific">Cylindrodendrum hubeiense</name>
    <dbReference type="NCBI Taxonomy" id="595255"/>
    <lineage>
        <taxon>Eukaryota</taxon>
        <taxon>Fungi</taxon>
        <taxon>Dikarya</taxon>
        <taxon>Ascomycota</taxon>
        <taxon>Pezizomycotina</taxon>
        <taxon>Sordariomycetes</taxon>
        <taxon>Hypocreomycetidae</taxon>
        <taxon>Hypocreales</taxon>
        <taxon>Nectriaceae</taxon>
        <taxon>Cylindrodendrum</taxon>
    </lineage>
</organism>
<dbReference type="OrthoDB" id="4093325at2759"/>
<keyword evidence="1" id="KW-0732">Signal</keyword>
<protein>
    <recommendedName>
        <fullName evidence="4">Cell wall protein PhiA</fullName>
    </recommendedName>
</protein>
<reference evidence="2" key="1">
    <citation type="submission" date="2020-03" db="EMBL/GenBank/DDBJ databases">
        <title>Draft Genome Sequence of Cylindrodendrum hubeiense.</title>
        <authorList>
            <person name="Buettner E."/>
            <person name="Kellner H."/>
        </authorList>
    </citation>
    <scope>NUCLEOTIDE SEQUENCE</scope>
    <source>
        <strain evidence="2">IHI 201604</strain>
    </source>
</reference>
<evidence type="ECO:0000313" key="3">
    <source>
        <dbReference type="Proteomes" id="UP000722485"/>
    </source>
</evidence>
<evidence type="ECO:0000313" key="2">
    <source>
        <dbReference type="EMBL" id="KAF7557249.1"/>
    </source>
</evidence>
<keyword evidence="3" id="KW-1185">Reference proteome</keyword>
<sequence length="186" mass="19898">MQIKALLLAPLVATGFVSAAPATSKTTTFEVMSLRSASPIHFSELQAARNSIFMHLPDQKATCHTKSDNAVTFKLVGTELHLYKSSGTPQKVWVDRSGMGQGVLGYSTGDLKPKNGEHKGWKIDKNGDLTFNGAGLLACPGSISKSWSVWVNAGVSNPGGNKNCLGFTARTLPITKPNSCKYTEQK</sequence>
<dbReference type="EMBL" id="JAANBB010000006">
    <property type="protein sequence ID" value="KAF7557249.1"/>
    <property type="molecule type" value="Genomic_DNA"/>
</dbReference>
<proteinExistence type="predicted"/>
<evidence type="ECO:0008006" key="4">
    <source>
        <dbReference type="Google" id="ProtNLM"/>
    </source>
</evidence>
<dbReference type="Proteomes" id="UP000722485">
    <property type="component" value="Unassembled WGS sequence"/>
</dbReference>
<gene>
    <name evidence="2" type="ORF">G7Z17_g779</name>
</gene>
<dbReference type="AlphaFoldDB" id="A0A9P5HKH0"/>
<name>A0A9P5HKH0_9HYPO</name>
<feature type="signal peptide" evidence="1">
    <location>
        <begin position="1"/>
        <end position="19"/>
    </location>
</feature>